<dbReference type="Proteomes" id="UP000811899">
    <property type="component" value="Unassembled WGS sequence"/>
</dbReference>
<dbReference type="Gene3D" id="1.10.287.950">
    <property type="entry name" value="Methyl-accepting chemotaxis protein"/>
    <property type="match status" value="1"/>
</dbReference>
<dbReference type="PROSITE" id="PS50111">
    <property type="entry name" value="CHEMOTAXIS_TRANSDUC_2"/>
    <property type="match status" value="1"/>
</dbReference>
<dbReference type="GO" id="GO:0006935">
    <property type="term" value="P:chemotaxis"/>
    <property type="evidence" value="ECO:0007669"/>
    <property type="project" value="UniProtKB-ARBA"/>
</dbReference>
<sequence>MMKEKEVPLWRELRSKVMDIVKKNKASFKSASVNITGTMRTGTILMITLCVLGIVIVLVNSVLIARNIFKQLGGEPAEVSHVARAIADGNLAISLKKGQSGIYGAMEIMLGNLRQVLELVNRTSQEVAAAAVELNANAQQTATASHEVVEQTNTVAVAGEEMAATSSDIAHNCHNAAESSSHASSTAQNGAEIIRNTIANMESIAVKVRNSAEVVEQLGVRSEQIGEIVGTIEDIADQTNLLALNAAIEAARAGEQGRGFAVVADEVRALAERTTKATREISEMIKSIQNETKAAVGVMNEGVRDVAQGTSEAGQSGEAITEILGQIDQVTMQISQIATAAEEQTATTQEISKNMQQISDVVAMSARSSQEISQSASQLTRLSVDLQSLLEKFRLT</sequence>
<dbReference type="PANTHER" id="PTHR32089:SF112">
    <property type="entry name" value="LYSOZYME-LIKE PROTEIN-RELATED"/>
    <property type="match status" value="1"/>
</dbReference>
<evidence type="ECO:0000256" key="3">
    <source>
        <dbReference type="ARBA" id="ARBA00029447"/>
    </source>
</evidence>
<evidence type="ECO:0000256" key="1">
    <source>
        <dbReference type="ARBA" id="ARBA00004370"/>
    </source>
</evidence>
<evidence type="ECO:0000256" key="5">
    <source>
        <dbReference type="SAM" id="Phobius"/>
    </source>
</evidence>
<dbReference type="FunFam" id="1.10.287.950:FF:000001">
    <property type="entry name" value="Methyl-accepting chemotaxis sensory transducer"/>
    <property type="match status" value="1"/>
</dbReference>
<dbReference type="AlphaFoldDB" id="A0AAW4L7U9"/>
<evidence type="ECO:0000313" key="7">
    <source>
        <dbReference type="EMBL" id="MBT0663877.1"/>
    </source>
</evidence>
<keyword evidence="5" id="KW-0472">Membrane</keyword>
<feature type="transmembrane region" description="Helical" evidence="5">
    <location>
        <begin position="44"/>
        <end position="65"/>
    </location>
</feature>
<evidence type="ECO:0000259" key="6">
    <source>
        <dbReference type="PROSITE" id="PS50111"/>
    </source>
</evidence>
<keyword evidence="5" id="KW-1133">Transmembrane helix</keyword>
<dbReference type="Pfam" id="PF00015">
    <property type="entry name" value="MCPsignal"/>
    <property type="match status" value="1"/>
</dbReference>
<accession>A0AAW4L7U9</accession>
<dbReference type="PANTHER" id="PTHR32089">
    <property type="entry name" value="METHYL-ACCEPTING CHEMOTAXIS PROTEIN MCPB"/>
    <property type="match status" value="1"/>
</dbReference>
<comment type="similarity">
    <text evidence="3">Belongs to the methyl-accepting chemotaxis (MCP) protein family.</text>
</comment>
<name>A0AAW4L7U9_9BACT</name>
<evidence type="ECO:0000256" key="2">
    <source>
        <dbReference type="ARBA" id="ARBA00023224"/>
    </source>
</evidence>
<comment type="subcellular location">
    <subcellularLocation>
        <location evidence="1">Membrane</location>
    </subcellularLocation>
</comment>
<dbReference type="GO" id="GO:0016020">
    <property type="term" value="C:membrane"/>
    <property type="evidence" value="ECO:0007669"/>
    <property type="project" value="UniProtKB-SubCell"/>
</dbReference>
<evidence type="ECO:0000313" key="8">
    <source>
        <dbReference type="Proteomes" id="UP000811899"/>
    </source>
</evidence>
<feature type="domain" description="Methyl-accepting transducer" evidence="6">
    <location>
        <begin position="123"/>
        <end position="359"/>
    </location>
</feature>
<organism evidence="7 8">
    <name type="scientific">Geoanaerobacter pelophilus</name>
    <dbReference type="NCBI Taxonomy" id="60036"/>
    <lineage>
        <taxon>Bacteria</taxon>
        <taxon>Pseudomonadati</taxon>
        <taxon>Thermodesulfobacteriota</taxon>
        <taxon>Desulfuromonadia</taxon>
        <taxon>Geobacterales</taxon>
        <taxon>Geobacteraceae</taxon>
        <taxon>Geoanaerobacter</taxon>
    </lineage>
</organism>
<dbReference type="GO" id="GO:0007165">
    <property type="term" value="P:signal transduction"/>
    <property type="evidence" value="ECO:0007669"/>
    <property type="project" value="UniProtKB-KW"/>
</dbReference>
<keyword evidence="5" id="KW-0812">Transmembrane</keyword>
<dbReference type="InterPro" id="IPR004089">
    <property type="entry name" value="MCPsignal_dom"/>
</dbReference>
<evidence type="ECO:0000256" key="4">
    <source>
        <dbReference type="PROSITE-ProRule" id="PRU00284"/>
    </source>
</evidence>
<comment type="caution">
    <text evidence="7">The sequence shown here is derived from an EMBL/GenBank/DDBJ whole genome shotgun (WGS) entry which is preliminary data.</text>
</comment>
<gene>
    <name evidence="7" type="ORF">KI809_06135</name>
</gene>
<dbReference type="SMART" id="SM00283">
    <property type="entry name" value="MA"/>
    <property type="match status" value="1"/>
</dbReference>
<keyword evidence="2 4" id="KW-0807">Transducer</keyword>
<proteinExistence type="inferred from homology"/>
<dbReference type="EMBL" id="JAHCVJ010000002">
    <property type="protein sequence ID" value="MBT0663877.1"/>
    <property type="molecule type" value="Genomic_DNA"/>
</dbReference>
<keyword evidence="8" id="KW-1185">Reference proteome</keyword>
<dbReference type="CDD" id="cd11386">
    <property type="entry name" value="MCP_signal"/>
    <property type="match status" value="1"/>
</dbReference>
<reference evidence="7 8" key="1">
    <citation type="submission" date="2021-05" db="EMBL/GenBank/DDBJ databases">
        <title>The draft genome of Geobacter pelophilus DSM 12255.</title>
        <authorList>
            <person name="Xu Z."/>
            <person name="Masuda Y."/>
            <person name="Itoh H."/>
            <person name="Senoo K."/>
        </authorList>
    </citation>
    <scope>NUCLEOTIDE SEQUENCE [LARGE SCALE GENOMIC DNA]</scope>
    <source>
        <strain evidence="7 8">DSM 12255</strain>
    </source>
</reference>
<protein>
    <submittedName>
        <fullName evidence="7">Methyl-accepting chemotaxis protein</fullName>
    </submittedName>
</protein>
<dbReference type="SUPFAM" id="SSF58104">
    <property type="entry name" value="Methyl-accepting chemotaxis protein (MCP) signaling domain"/>
    <property type="match status" value="1"/>
</dbReference>